<dbReference type="Pfam" id="PF14518">
    <property type="entry name" value="Haem_oxygenas_2"/>
    <property type="match status" value="1"/>
</dbReference>
<sequence length="230" mass="25170">MTSESTLLQLKLDHAVPALASASRRAWARPDADRFREFLAVCHMATRATVPLLEFAVAECRARPAADEVAARLVPFYLAQIEEERGHDAAVLDDFAVAGGDPSALLRRVPRPEIAALVGAQYYWVRHSHPVALVGHVAVLEGYPPPPAVLERIRLATGLPAACFRTLAAHAELDRHHRKELAEVLDSLPLDDRCRSLVGVAALHAVQMLVASVDRLARLDTLQERTGTHE</sequence>
<dbReference type="EMBL" id="JAGTPG010000002">
    <property type="protein sequence ID" value="MBR8642545.1"/>
    <property type="molecule type" value="Genomic_DNA"/>
</dbReference>
<organism evidence="1 2">
    <name type="scientific">Streptomyces tuirus</name>
    <dbReference type="NCBI Taxonomy" id="68278"/>
    <lineage>
        <taxon>Bacteria</taxon>
        <taxon>Bacillati</taxon>
        <taxon>Actinomycetota</taxon>
        <taxon>Actinomycetes</taxon>
        <taxon>Kitasatosporales</taxon>
        <taxon>Streptomycetaceae</taxon>
        <taxon>Streptomyces</taxon>
    </lineage>
</organism>
<dbReference type="SUPFAM" id="SSF48613">
    <property type="entry name" value="Heme oxygenase-like"/>
    <property type="match status" value="1"/>
</dbReference>
<proteinExistence type="predicted"/>
<dbReference type="Proteomes" id="UP000682308">
    <property type="component" value="Unassembled WGS sequence"/>
</dbReference>
<name>A0A941FDZ4_9ACTN</name>
<comment type="caution">
    <text evidence="1">The sequence shown here is derived from an EMBL/GenBank/DDBJ whole genome shotgun (WGS) entry which is preliminary data.</text>
</comment>
<keyword evidence="2" id="KW-1185">Reference proteome</keyword>
<reference evidence="1 2" key="1">
    <citation type="submission" date="2021-04" db="EMBL/GenBank/DDBJ databases">
        <title>Characterization of the biosynthetic gene cluster of new lipopeptides with antitumor activity in the genome of the marine Streptomyces PHM034.</title>
        <authorList>
            <person name="Ceniceros A."/>
            <person name="Canedo L."/>
            <person name="Mendez C."/>
            <person name="Olano C."/>
            <person name="Schleissner C."/>
            <person name="Cuevas C."/>
            <person name="De La Calle F."/>
            <person name="Salas J.A."/>
        </authorList>
    </citation>
    <scope>NUCLEOTIDE SEQUENCE [LARGE SCALE GENOMIC DNA]</scope>
    <source>
        <strain evidence="1 2">PHM034</strain>
    </source>
</reference>
<gene>
    <name evidence="1" type="ORF">KEF29_32705</name>
</gene>
<evidence type="ECO:0000313" key="2">
    <source>
        <dbReference type="Proteomes" id="UP000682308"/>
    </source>
</evidence>
<accession>A0A941FDZ4</accession>
<dbReference type="Gene3D" id="1.20.910.10">
    <property type="entry name" value="Heme oxygenase-like"/>
    <property type="match status" value="1"/>
</dbReference>
<dbReference type="AlphaFoldDB" id="A0A941FDZ4"/>
<dbReference type="InterPro" id="IPR016084">
    <property type="entry name" value="Haem_Oase-like_multi-hlx"/>
</dbReference>
<evidence type="ECO:0000313" key="1">
    <source>
        <dbReference type="EMBL" id="MBR8642545.1"/>
    </source>
</evidence>
<protein>
    <submittedName>
        <fullName evidence="1">Iron-containing redox enzyme family protein</fullName>
    </submittedName>
</protein>